<keyword evidence="1" id="KW-0812">Transmembrane</keyword>
<proteinExistence type="predicted"/>
<feature type="transmembrane region" description="Helical" evidence="1">
    <location>
        <begin position="214"/>
        <end position="235"/>
    </location>
</feature>
<dbReference type="KEGG" id="dco:SAMEA4475696_1629"/>
<organism evidence="2 3">
    <name type="scientific">Dermatophilus congolensis</name>
    <dbReference type="NCBI Taxonomy" id="1863"/>
    <lineage>
        <taxon>Bacteria</taxon>
        <taxon>Bacillati</taxon>
        <taxon>Actinomycetota</taxon>
        <taxon>Actinomycetes</taxon>
        <taxon>Micrococcales</taxon>
        <taxon>Dermatophilaceae</taxon>
        <taxon>Dermatophilus</taxon>
    </lineage>
</organism>
<dbReference type="EMBL" id="LT906453">
    <property type="protein sequence ID" value="SNV22713.1"/>
    <property type="molecule type" value="Genomic_DNA"/>
</dbReference>
<evidence type="ECO:0000313" key="2">
    <source>
        <dbReference type="EMBL" id="SNV22713.1"/>
    </source>
</evidence>
<evidence type="ECO:0000256" key="1">
    <source>
        <dbReference type="SAM" id="Phobius"/>
    </source>
</evidence>
<evidence type="ECO:0008006" key="4">
    <source>
        <dbReference type="Google" id="ProtNLM"/>
    </source>
</evidence>
<dbReference type="Proteomes" id="UP000242637">
    <property type="component" value="Chromosome 1"/>
</dbReference>
<reference evidence="2 3" key="1">
    <citation type="submission" date="2017-06" db="EMBL/GenBank/DDBJ databases">
        <authorList>
            <consortium name="Pathogen Informatics"/>
        </authorList>
    </citation>
    <scope>NUCLEOTIDE SEQUENCE [LARGE SCALE GENOMIC DNA]</scope>
    <source>
        <strain evidence="2 3">NCTC13039</strain>
    </source>
</reference>
<sequence>MQGTTHAVSGFAGGLWVATWSRMAVDPWNELVSGTSLPGLHVLSDRDALLFAAVAAGWAIASDLDTPRSKATRVWGRLSATLTWPLRKVVKHRKQTHYLVLSSLAMAGLVLLAGMYPLAAALVVAWVTGLALTGLDDVLPGDTSHPGTNLTLSAIAGALAYHFSWYPWWMPLAAAVGVAVHIIGDSLTTAKAPRIGGGRWGLGLFSNGTRGESIVFVLLCGAIGYWFVYSIGAAASPLRQLFVS</sequence>
<keyword evidence="3" id="KW-1185">Reference proteome</keyword>
<name>A0A239VLW0_9MICO</name>
<feature type="transmembrane region" description="Helical" evidence="1">
    <location>
        <begin position="166"/>
        <end position="184"/>
    </location>
</feature>
<gene>
    <name evidence="2" type="ORF">SAMEA4475696_01629</name>
</gene>
<keyword evidence="1" id="KW-1133">Transmembrane helix</keyword>
<dbReference type="AlphaFoldDB" id="A0A239VLW0"/>
<keyword evidence="1" id="KW-0472">Membrane</keyword>
<dbReference type="Pfam" id="PF04307">
    <property type="entry name" value="YdjM"/>
    <property type="match status" value="1"/>
</dbReference>
<dbReference type="InterPro" id="IPR007404">
    <property type="entry name" value="YdjM-like"/>
</dbReference>
<protein>
    <recommendedName>
        <fullName evidence="4">Inner membrane protein</fullName>
    </recommendedName>
</protein>
<accession>A0A239VLW0</accession>
<evidence type="ECO:0000313" key="3">
    <source>
        <dbReference type="Proteomes" id="UP000242637"/>
    </source>
</evidence>
<feature type="transmembrane region" description="Helical" evidence="1">
    <location>
        <begin position="98"/>
        <end position="127"/>
    </location>
</feature>